<accession>A0A2R8CAQ0</accession>
<keyword evidence="4" id="KW-0325">Glycoprotein</keyword>
<dbReference type="PROSITE" id="PS51470">
    <property type="entry name" value="FG_GAP"/>
    <property type="match status" value="4"/>
</dbReference>
<keyword evidence="2" id="KW-0677">Repeat</keyword>
<dbReference type="Gene3D" id="2.150.10.10">
    <property type="entry name" value="Serralysin-like metalloprotease, C-terminal"/>
    <property type="match status" value="2"/>
</dbReference>
<evidence type="ECO:0000256" key="1">
    <source>
        <dbReference type="ARBA" id="ARBA00022729"/>
    </source>
</evidence>
<protein>
    <recommendedName>
        <fullName evidence="7">Bifunctional hemolysin/adenylate cyclase</fullName>
    </recommendedName>
</protein>
<proteinExistence type="predicted"/>
<dbReference type="RefSeq" id="WP_108788793.1">
    <property type="nucleotide sequence ID" value="NZ_ONZG01000007.1"/>
</dbReference>
<dbReference type="PANTHER" id="PTHR23221:SF7">
    <property type="entry name" value="PHOSPHATIDYLINOSITOL-GLYCAN-SPECIFIC PHOSPHOLIPASE D"/>
    <property type="match status" value="1"/>
</dbReference>
<dbReference type="Pfam" id="PF01839">
    <property type="entry name" value="FG-GAP"/>
    <property type="match status" value="7"/>
</dbReference>
<dbReference type="PRINTS" id="PR00313">
    <property type="entry name" value="CABNDNGRPT"/>
</dbReference>
<dbReference type="InterPro" id="IPR013517">
    <property type="entry name" value="FG-GAP"/>
</dbReference>
<reference evidence="6" key="1">
    <citation type="submission" date="2018-03" db="EMBL/GenBank/DDBJ databases">
        <authorList>
            <person name="Rodrigo-Torres L."/>
            <person name="Arahal R. D."/>
            <person name="Lucena T."/>
        </authorList>
    </citation>
    <scope>NUCLEOTIDE SEQUENCE [LARGE SCALE GENOMIC DNA]</scope>
    <source>
        <strain evidence="6">CECT 7615</strain>
    </source>
</reference>
<dbReference type="InterPro" id="IPR013519">
    <property type="entry name" value="Int_alpha_beta-p"/>
</dbReference>
<dbReference type="PANTHER" id="PTHR23221">
    <property type="entry name" value="GLYCOSYLPHOSPHATIDYLINOSITOL PHOSPHOLIPASE D"/>
    <property type="match status" value="1"/>
</dbReference>
<organism evidence="5 6">
    <name type="scientific">Falsiruegeria mediterranea M17</name>
    <dbReference type="NCBI Taxonomy" id="1200281"/>
    <lineage>
        <taxon>Bacteria</taxon>
        <taxon>Pseudomonadati</taxon>
        <taxon>Pseudomonadota</taxon>
        <taxon>Alphaproteobacteria</taxon>
        <taxon>Rhodobacterales</taxon>
        <taxon>Roseobacteraceae</taxon>
        <taxon>Falsiruegeria</taxon>
    </lineage>
</organism>
<dbReference type="GO" id="GO:0016787">
    <property type="term" value="F:hydrolase activity"/>
    <property type="evidence" value="ECO:0007669"/>
    <property type="project" value="UniProtKB-KW"/>
</dbReference>
<evidence type="ECO:0000313" key="5">
    <source>
        <dbReference type="EMBL" id="SPJ29426.1"/>
    </source>
</evidence>
<dbReference type="SUPFAM" id="SSF51120">
    <property type="entry name" value="beta-Roll"/>
    <property type="match status" value="1"/>
</dbReference>
<dbReference type="SMART" id="SM00191">
    <property type="entry name" value="Int_alpha"/>
    <property type="match status" value="7"/>
</dbReference>
<keyword evidence="6" id="KW-1185">Reference proteome</keyword>
<dbReference type="InterPro" id="IPR011049">
    <property type="entry name" value="Serralysin-like_metalloprot_C"/>
</dbReference>
<evidence type="ECO:0000256" key="4">
    <source>
        <dbReference type="ARBA" id="ARBA00023180"/>
    </source>
</evidence>
<dbReference type="AlphaFoldDB" id="A0A2R8CAQ0"/>
<gene>
    <name evidence="5" type="ORF">TRM7615_02945</name>
</gene>
<keyword evidence="1" id="KW-0732">Signal</keyword>
<evidence type="ECO:0000256" key="2">
    <source>
        <dbReference type="ARBA" id="ARBA00022737"/>
    </source>
</evidence>
<dbReference type="Proteomes" id="UP000244898">
    <property type="component" value="Unassembled WGS sequence"/>
</dbReference>
<evidence type="ECO:0000313" key="6">
    <source>
        <dbReference type="Proteomes" id="UP000244898"/>
    </source>
</evidence>
<keyword evidence="3" id="KW-0378">Hydrolase</keyword>
<sequence>MLDNSVFQLSHLNGTNGFRLDGIDALDFSGISVASAGDVNGDGFDDILIGAENGDPNGESSAGESYVVFGAATGFGPSLSLADLDGTNGFRLDGIDAIDWSGSSVASAGDVNGDGFDDIIIGARLADPGGQINAGESYVVFGAASGFSASLSLSDLDGSNGFRLDGVDYGDFSGKSVASAGDVNGDGFDDVLVGAIGADPNGQINAGESYVVFGTNAGFAPSLSLSDLDGSNGFRISGKEVNDRIGDSVSSAGDVNGDGFDDILIGAPYADPSGESSAGESYVVFGAATGFGPSLSLADLDGNNGFRLDGIDHNDFSGLTAASAGDVNGDGFDDILIGASHADPNGKGSAGESYVVFGAATGFGPSLSLADLDGRNGFRLDGIDHNDFSGLTAASAGDVNGDGFDDILIGASHADPNGKGSAGESYVVFGAATGFGPSLSLADLDGRNGFRLDGIDPGDRSGLTAASAGDVNGDGFDDILIGARYADPNGQDQAGESYVVFGSANGFGGATPVLGTAANDWLTLPADWRLGLRQIDGGDGTDMMSFAGLDAGIYANTTTGQANSGFASAPFDLIMTSIENVSGTSHADIFNGSDRAEVFRGLGGQDTFYGSHAGVDTYQGGGSSDTLTYIQSGEGVSASLFRGRGWSGDAQGDLILEIENLTGTNHDDFLWGDHGDNKLTGGHGDDEIVGAGGDDYILAGHGTDTIIYSGNRSDYTILQNGIRTEVIDTLGRDGHDVIGHAEVLQFADGDFIL</sequence>
<evidence type="ECO:0000256" key="3">
    <source>
        <dbReference type="ARBA" id="ARBA00022801"/>
    </source>
</evidence>
<dbReference type="InterPro" id="IPR028994">
    <property type="entry name" value="Integrin_alpha_N"/>
</dbReference>
<name>A0A2R8CAQ0_9RHOB</name>
<dbReference type="Gene3D" id="2.130.10.130">
    <property type="entry name" value="Integrin alpha, N-terminal"/>
    <property type="match status" value="5"/>
</dbReference>
<dbReference type="EMBL" id="ONZG01000007">
    <property type="protein sequence ID" value="SPJ29426.1"/>
    <property type="molecule type" value="Genomic_DNA"/>
</dbReference>
<evidence type="ECO:0008006" key="7">
    <source>
        <dbReference type="Google" id="ProtNLM"/>
    </source>
</evidence>
<dbReference type="SUPFAM" id="SSF69318">
    <property type="entry name" value="Integrin alpha N-terminal domain"/>
    <property type="match status" value="2"/>
</dbReference>
<dbReference type="OrthoDB" id="9773411at2"/>